<proteinExistence type="predicted"/>
<name>A0A1G5S5S7_PSEXY</name>
<organism evidence="3 4">
    <name type="scientific">Pseudobutyrivibrio xylanivorans</name>
    <dbReference type="NCBI Taxonomy" id="185007"/>
    <lineage>
        <taxon>Bacteria</taxon>
        <taxon>Bacillati</taxon>
        <taxon>Bacillota</taxon>
        <taxon>Clostridia</taxon>
        <taxon>Lachnospirales</taxon>
        <taxon>Lachnospiraceae</taxon>
        <taxon>Pseudobutyrivibrio</taxon>
    </lineage>
</organism>
<dbReference type="Proteomes" id="UP000199428">
    <property type="component" value="Unassembled WGS sequence"/>
</dbReference>
<evidence type="ECO:0000256" key="1">
    <source>
        <dbReference type="SAM" id="Phobius"/>
    </source>
</evidence>
<protein>
    <submittedName>
        <fullName evidence="3">LysM domain-containing protein</fullName>
    </submittedName>
</protein>
<dbReference type="AlphaFoldDB" id="A0A1G5S5S7"/>
<keyword evidence="1" id="KW-0472">Membrane</keyword>
<dbReference type="SMART" id="SM00257">
    <property type="entry name" value="LysM"/>
    <property type="match status" value="1"/>
</dbReference>
<sequence length="109" mass="12691">MRRYTKAERIVRNRKIMLAIGLIISFIFAFMLYSNRAVAENSRPVYTYYTSYEIQPGDTLWTIADQFMSPEVSDKEAFIENIKDINHIGGDNITAGKYIVIEYSSYEEL</sequence>
<feature type="domain" description="LysM" evidence="2">
    <location>
        <begin position="51"/>
        <end position="102"/>
    </location>
</feature>
<dbReference type="InterPro" id="IPR036779">
    <property type="entry name" value="LysM_dom_sf"/>
</dbReference>
<dbReference type="RefSeq" id="WP_051194781.1">
    <property type="nucleotide sequence ID" value="NZ_FMWK01000028.1"/>
</dbReference>
<evidence type="ECO:0000259" key="2">
    <source>
        <dbReference type="SMART" id="SM00257"/>
    </source>
</evidence>
<accession>A0A1G5S5S7</accession>
<dbReference type="CDD" id="cd00118">
    <property type="entry name" value="LysM"/>
    <property type="match status" value="1"/>
</dbReference>
<dbReference type="SUPFAM" id="SSF54106">
    <property type="entry name" value="LysM domain"/>
    <property type="match status" value="1"/>
</dbReference>
<evidence type="ECO:0000313" key="4">
    <source>
        <dbReference type="Proteomes" id="UP000199428"/>
    </source>
</evidence>
<evidence type="ECO:0000313" key="3">
    <source>
        <dbReference type="EMBL" id="SCZ81695.1"/>
    </source>
</evidence>
<dbReference type="EMBL" id="FMWK01000028">
    <property type="protein sequence ID" value="SCZ81695.1"/>
    <property type="molecule type" value="Genomic_DNA"/>
</dbReference>
<keyword evidence="1" id="KW-0812">Transmembrane</keyword>
<keyword evidence="1" id="KW-1133">Transmembrane helix</keyword>
<dbReference type="Gene3D" id="3.10.350.10">
    <property type="entry name" value="LysM domain"/>
    <property type="match status" value="1"/>
</dbReference>
<reference evidence="3 4" key="1">
    <citation type="submission" date="2016-10" db="EMBL/GenBank/DDBJ databases">
        <authorList>
            <person name="de Groot N.N."/>
        </authorList>
    </citation>
    <scope>NUCLEOTIDE SEQUENCE [LARGE SCALE GENOMIC DNA]</scope>
    <source>
        <strain evidence="3 4">DSM 10317</strain>
    </source>
</reference>
<dbReference type="Pfam" id="PF01476">
    <property type="entry name" value="LysM"/>
    <property type="match status" value="1"/>
</dbReference>
<gene>
    <name evidence="3" type="ORF">SAMN02910350_02955</name>
</gene>
<dbReference type="InterPro" id="IPR018392">
    <property type="entry name" value="LysM"/>
</dbReference>
<feature type="transmembrane region" description="Helical" evidence="1">
    <location>
        <begin position="16"/>
        <end position="33"/>
    </location>
</feature>